<evidence type="ECO:0000313" key="2">
    <source>
        <dbReference type="Proteomes" id="UP001454036"/>
    </source>
</evidence>
<dbReference type="PANTHER" id="PTHR33116:SF86">
    <property type="entry name" value="REVERSE TRANSCRIPTASE DOMAIN-CONTAINING PROTEIN"/>
    <property type="match status" value="1"/>
</dbReference>
<evidence type="ECO:0000313" key="1">
    <source>
        <dbReference type="EMBL" id="GAA0166031.1"/>
    </source>
</evidence>
<dbReference type="PANTHER" id="PTHR33116">
    <property type="entry name" value="REVERSE TRANSCRIPTASE ZINC-BINDING DOMAIN-CONTAINING PROTEIN-RELATED-RELATED"/>
    <property type="match status" value="1"/>
</dbReference>
<organism evidence="1 2">
    <name type="scientific">Lithospermum erythrorhizon</name>
    <name type="common">Purple gromwell</name>
    <name type="synonym">Lithospermum officinale var. erythrorhizon</name>
    <dbReference type="NCBI Taxonomy" id="34254"/>
    <lineage>
        <taxon>Eukaryota</taxon>
        <taxon>Viridiplantae</taxon>
        <taxon>Streptophyta</taxon>
        <taxon>Embryophyta</taxon>
        <taxon>Tracheophyta</taxon>
        <taxon>Spermatophyta</taxon>
        <taxon>Magnoliopsida</taxon>
        <taxon>eudicotyledons</taxon>
        <taxon>Gunneridae</taxon>
        <taxon>Pentapetalae</taxon>
        <taxon>asterids</taxon>
        <taxon>lamiids</taxon>
        <taxon>Boraginales</taxon>
        <taxon>Boraginaceae</taxon>
        <taxon>Boraginoideae</taxon>
        <taxon>Lithospermeae</taxon>
        <taxon>Lithospermum</taxon>
    </lineage>
</organism>
<name>A0AAV3QS51_LITER</name>
<sequence length="294" mass="33126">MIKSVAFAIPNFFMNCFKLPVGIIDVLNGLMAKFFRASSDKERGVHWKSWDSLCEEKFEGGWVLRTWNERYFRQSSFMHANLGTNPSFGWRSLLEGRKILTMGIRWRVGDGKEIDIWNDPWIPRTSDFLPRGSESEGIVWLHTNSGVYLTSSGYKSARALKRNGGLRCNPAGESSDRQGVGDVWKNMHNGDMDRIWKEGLQLADDYIRLSTTNLNGGDGVQPEASASKNGDRWTRPQHGYVKINCDAAWNKPGKDGFTWILSRNELGEFEGASFKLLSHEGSPLALEAQAIMLG</sequence>
<keyword evidence="2" id="KW-1185">Reference proteome</keyword>
<accession>A0AAV3QS51</accession>
<dbReference type="AlphaFoldDB" id="A0AAV3QS51"/>
<dbReference type="EMBL" id="BAABME010005579">
    <property type="protein sequence ID" value="GAA0166031.1"/>
    <property type="molecule type" value="Genomic_DNA"/>
</dbReference>
<proteinExistence type="predicted"/>
<dbReference type="Proteomes" id="UP001454036">
    <property type="component" value="Unassembled WGS sequence"/>
</dbReference>
<protein>
    <submittedName>
        <fullName evidence="1">Uncharacterized protein</fullName>
    </submittedName>
</protein>
<comment type="caution">
    <text evidence="1">The sequence shown here is derived from an EMBL/GenBank/DDBJ whole genome shotgun (WGS) entry which is preliminary data.</text>
</comment>
<reference evidence="1 2" key="1">
    <citation type="submission" date="2024-01" db="EMBL/GenBank/DDBJ databases">
        <title>The complete chloroplast genome sequence of Lithospermum erythrorhizon: insights into the phylogenetic relationship among Boraginaceae species and the maternal lineages of purple gromwells.</title>
        <authorList>
            <person name="Okada T."/>
            <person name="Watanabe K."/>
        </authorList>
    </citation>
    <scope>NUCLEOTIDE SEQUENCE [LARGE SCALE GENOMIC DNA]</scope>
</reference>
<gene>
    <name evidence="1" type="ORF">LIER_21282</name>
</gene>